<gene>
    <name evidence="2" type="ORF">PILCRDRAFT_828045</name>
</gene>
<reference evidence="3" key="2">
    <citation type="submission" date="2015-01" db="EMBL/GenBank/DDBJ databases">
        <title>Evolutionary Origins and Diversification of the Mycorrhizal Mutualists.</title>
        <authorList>
            <consortium name="DOE Joint Genome Institute"/>
            <consortium name="Mycorrhizal Genomics Consortium"/>
            <person name="Kohler A."/>
            <person name="Kuo A."/>
            <person name="Nagy L.G."/>
            <person name="Floudas D."/>
            <person name="Copeland A."/>
            <person name="Barry K.W."/>
            <person name="Cichocki N."/>
            <person name="Veneault-Fourrey C."/>
            <person name="LaButti K."/>
            <person name="Lindquist E.A."/>
            <person name="Lipzen A."/>
            <person name="Lundell T."/>
            <person name="Morin E."/>
            <person name="Murat C."/>
            <person name="Riley R."/>
            <person name="Ohm R."/>
            <person name="Sun H."/>
            <person name="Tunlid A."/>
            <person name="Henrissat B."/>
            <person name="Grigoriev I.V."/>
            <person name="Hibbett D.S."/>
            <person name="Martin F."/>
        </authorList>
    </citation>
    <scope>NUCLEOTIDE SEQUENCE [LARGE SCALE GENOMIC DNA]</scope>
    <source>
        <strain evidence="3">F 1598</strain>
    </source>
</reference>
<protein>
    <submittedName>
        <fullName evidence="2">Uncharacterized protein</fullName>
    </submittedName>
</protein>
<keyword evidence="3" id="KW-1185">Reference proteome</keyword>
<feature type="region of interest" description="Disordered" evidence="1">
    <location>
        <begin position="1"/>
        <end position="22"/>
    </location>
</feature>
<name>A0A0C3AL72_PILCF</name>
<dbReference type="AlphaFoldDB" id="A0A0C3AL72"/>
<evidence type="ECO:0000256" key="1">
    <source>
        <dbReference type="SAM" id="MobiDB-lite"/>
    </source>
</evidence>
<reference evidence="2 3" key="1">
    <citation type="submission" date="2014-04" db="EMBL/GenBank/DDBJ databases">
        <authorList>
            <consortium name="DOE Joint Genome Institute"/>
            <person name="Kuo A."/>
            <person name="Tarkka M."/>
            <person name="Buscot F."/>
            <person name="Kohler A."/>
            <person name="Nagy L.G."/>
            <person name="Floudas D."/>
            <person name="Copeland A."/>
            <person name="Barry K.W."/>
            <person name="Cichocki N."/>
            <person name="Veneault-Fourrey C."/>
            <person name="LaButti K."/>
            <person name="Lindquist E.A."/>
            <person name="Lipzen A."/>
            <person name="Lundell T."/>
            <person name="Morin E."/>
            <person name="Murat C."/>
            <person name="Sun H."/>
            <person name="Tunlid A."/>
            <person name="Henrissat B."/>
            <person name="Grigoriev I.V."/>
            <person name="Hibbett D.S."/>
            <person name="Martin F."/>
            <person name="Nordberg H.P."/>
            <person name="Cantor M.N."/>
            <person name="Hua S.X."/>
        </authorList>
    </citation>
    <scope>NUCLEOTIDE SEQUENCE [LARGE SCALE GENOMIC DNA]</scope>
    <source>
        <strain evidence="2 3">F 1598</strain>
    </source>
</reference>
<organism evidence="2 3">
    <name type="scientific">Piloderma croceum (strain F 1598)</name>
    <dbReference type="NCBI Taxonomy" id="765440"/>
    <lineage>
        <taxon>Eukaryota</taxon>
        <taxon>Fungi</taxon>
        <taxon>Dikarya</taxon>
        <taxon>Basidiomycota</taxon>
        <taxon>Agaricomycotina</taxon>
        <taxon>Agaricomycetes</taxon>
        <taxon>Agaricomycetidae</taxon>
        <taxon>Atheliales</taxon>
        <taxon>Atheliaceae</taxon>
        <taxon>Piloderma</taxon>
    </lineage>
</organism>
<sequence length="83" mass="8931">MVNGGESWYKNHDGKDDVKPDGSEVVELSTLKKTFGQSGQSIASKERPITSALAMPHDCMRNNAAGDLEVNEGVIDGIKNGRK</sequence>
<dbReference type="EMBL" id="KN833058">
    <property type="protein sequence ID" value="KIM74623.1"/>
    <property type="molecule type" value="Genomic_DNA"/>
</dbReference>
<dbReference type="Proteomes" id="UP000054166">
    <property type="component" value="Unassembled WGS sequence"/>
</dbReference>
<feature type="compositionally biased region" description="Basic and acidic residues" evidence="1">
    <location>
        <begin position="9"/>
        <end position="22"/>
    </location>
</feature>
<proteinExistence type="predicted"/>
<evidence type="ECO:0000313" key="3">
    <source>
        <dbReference type="Proteomes" id="UP000054166"/>
    </source>
</evidence>
<accession>A0A0C3AL72</accession>
<dbReference type="HOGENOM" id="CLU_2543401_0_0_1"/>
<dbReference type="InParanoid" id="A0A0C3AL72"/>
<evidence type="ECO:0000313" key="2">
    <source>
        <dbReference type="EMBL" id="KIM74623.1"/>
    </source>
</evidence>